<evidence type="ECO:0000259" key="6">
    <source>
        <dbReference type="PROSITE" id="PS50893"/>
    </source>
</evidence>
<dbReference type="InterPro" id="IPR003593">
    <property type="entry name" value="AAA+_ATPase"/>
</dbReference>
<dbReference type="RefSeq" id="WP_125671624.1">
    <property type="nucleotide sequence ID" value="NZ_RCOS01000100.1"/>
</dbReference>
<comment type="caution">
    <text evidence="7">The sequence shown here is derived from an EMBL/GenBank/DDBJ whole genome shotgun (WGS) entry which is preliminary data.</text>
</comment>
<reference evidence="8 10" key="2">
    <citation type="journal article" date="2019" name="Nat. Microbiol.">
        <title>Wide diversity of methane and short-chain alkane metabolisms in uncultured archaea.</title>
        <authorList>
            <person name="Borrel G."/>
            <person name="Adam P.S."/>
            <person name="McKay L.J."/>
            <person name="Chen L.X."/>
            <person name="Sierra-Garcia I.N."/>
            <person name="Sieber C.M."/>
            <person name="Letourneur Q."/>
            <person name="Ghozlane A."/>
            <person name="Andersen G.L."/>
            <person name="Li W.J."/>
            <person name="Hallam S.J."/>
            <person name="Muyzer G."/>
            <person name="de Oliveira V.M."/>
            <person name="Inskeep W.P."/>
            <person name="Banfield J.F."/>
            <person name="Gribaldo S."/>
        </authorList>
    </citation>
    <scope>NUCLEOTIDE SEQUENCE [LARGE SCALE GENOMIC DNA]</scope>
    <source>
        <strain evidence="8">NM4</strain>
    </source>
</reference>
<organism evidence="7 9">
    <name type="scientific">Candidatus Methanodesulfokora washburnensis</name>
    <dbReference type="NCBI Taxonomy" id="2478471"/>
    <lineage>
        <taxon>Archaea</taxon>
        <taxon>Thermoproteota</taxon>
        <taxon>Candidatus Korarchaeia</taxon>
        <taxon>Candidatus Korarchaeia incertae sedis</taxon>
        <taxon>Candidatus Methanodesulfokora</taxon>
    </lineage>
</organism>
<feature type="domain" description="ABC transporter" evidence="6">
    <location>
        <begin position="2"/>
        <end position="197"/>
    </location>
</feature>
<evidence type="ECO:0000313" key="9">
    <source>
        <dbReference type="Proteomes" id="UP000277582"/>
    </source>
</evidence>
<accession>A0A3R9PH09</accession>
<dbReference type="PANTHER" id="PTHR24220:SF614">
    <property type="entry name" value="ABC TRANSPORTER ATP-BINDING PROTEIN SSO1893-RELATED"/>
    <property type="match status" value="1"/>
</dbReference>
<keyword evidence="2" id="KW-0813">Transport</keyword>
<dbReference type="InterPro" id="IPR017871">
    <property type="entry name" value="ABC_transporter-like_CS"/>
</dbReference>
<dbReference type="SUPFAM" id="SSF52540">
    <property type="entry name" value="P-loop containing nucleoside triphosphate hydrolases"/>
    <property type="match status" value="1"/>
</dbReference>
<evidence type="ECO:0000256" key="5">
    <source>
        <dbReference type="ARBA" id="ARBA00025157"/>
    </source>
</evidence>
<evidence type="ECO:0000256" key="2">
    <source>
        <dbReference type="ARBA" id="ARBA00022448"/>
    </source>
</evidence>
<dbReference type="GO" id="GO:0005524">
    <property type="term" value="F:ATP binding"/>
    <property type="evidence" value="ECO:0007669"/>
    <property type="project" value="UniProtKB-KW"/>
</dbReference>
<dbReference type="PROSITE" id="PS00211">
    <property type="entry name" value="ABC_TRANSPORTER_1"/>
    <property type="match status" value="1"/>
</dbReference>
<dbReference type="PANTHER" id="PTHR24220">
    <property type="entry name" value="IMPORT ATP-BINDING PROTEIN"/>
    <property type="match status" value="1"/>
</dbReference>
<dbReference type="PROSITE" id="PS50893">
    <property type="entry name" value="ABC_TRANSPORTER_2"/>
    <property type="match status" value="1"/>
</dbReference>
<dbReference type="Pfam" id="PF00005">
    <property type="entry name" value="ABC_tran"/>
    <property type="match status" value="1"/>
</dbReference>
<evidence type="ECO:0000256" key="4">
    <source>
        <dbReference type="ARBA" id="ARBA00022840"/>
    </source>
</evidence>
<dbReference type="EMBL" id="RCOS01000100">
    <property type="protein sequence ID" value="RSN74122.1"/>
    <property type="molecule type" value="Genomic_DNA"/>
</dbReference>
<dbReference type="EMBL" id="RXII01000012">
    <property type="protein sequence ID" value="RZN63519.1"/>
    <property type="molecule type" value="Genomic_DNA"/>
</dbReference>
<evidence type="ECO:0000313" key="7">
    <source>
        <dbReference type="EMBL" id="RSN74122.1"/>
    </source>
</evidence>
<dbReference type="Proteomes" id="UP000316217">
    <property type="component" value="Unassembled WGS sequence"/>
</dbReference>
<dbReference type="GO" id="GO:0005886">
    <property type="term" value="C:plasma membrane"/>
    <property type="evidence" value="ECO:0007669"/>
    <property type="project" value="UniProtKB-SubCell"/>
</dbReference>
<reference evidence="7 9" key="1">
    <citation type="submission" date="2018-10" db="EMBL/GenBank/DDBJ databases">
        <title>Co-occurring genomic capacity for anaerobic methane metabolism and dissimilatory sulfite reduction discovered in the Korarchaeota.</title>
        <authorList>
            <person name="Mckay L.J."/>
            <person name="Dlakic M."/>
            <person name="Fields M.W."/>
            <person name="Delmont T.O."/>
            <person name="Eren A.M."/>
            <person name="Jay Z.J."/>
            <person name="Klingelsmith K.B."/>
            <person name="Rusch D.B."/>
            <person name="Inskeep W.P."/>
        </authorList>
    </citation>
    <scope>NUCLEOTIDE SEQUENCE [LARGE SCALE GENOMIC DNA]</scope>
    <source>
        <strain evidence="7 9">MDKW</strain>
    </source>
</reference>
<dbReference type="CDD" id="cd03225">
    <property type="entry name" value="ABC_cobalt_CbiO_domain1"/>
    <property type="match status" value="1"/>
</dbReference>
<sequence>MIEVINVTYRYREGGGISEINLRIGEEIVSIEGPNGAGKTTLLKVIAGLLRPQHGEVLVDGSRDPRKSVVYVHQRSVMFRTTVMENIMWALKARKIEYAEERAVEAMELMGIYELRDRPAWRLSAGEMQKVSIARALALRPKYLLLDEPTGNLDSSSVESLINIIRGRRYVVVATHDRDFSEQVANRIVKMRYGRIVGQ</sequence>
<name>A0A3R9PH09_9CREN</name>
<dbReference type="GO" id="GO:0022857">
    <property type="term" value="F:transmembrane transporter activity"/>
    <property type="evidence" value="ECO:0007669"/>
    <property type="project" value="TreeGrafter"/>
</dbReference>
<dbReference type="Proteomes" id="UP000277582">
    <property type="component" value="Unassembled WGS sequence"/>
</dbReference>
<dbReference type="Gene3D" id="3.40.50.300">
    <property type="entry name" value="P-loop containing nucleotide triphosphate hydrolases"/>
    <property type="match status" value="1"/>
</dbReference>
<dbReference type="InterPro" id="IPR027417">
    <property type="entry name" value="P-loop_NTPase"/>
</dbReference>
<keyword evidence="9" id="KW-1185">Reference proteome</keyword>
<comment type="function">
    <text evidence="5">Probably part of an ABC transporter complex. Responsible for energy coupling to the transport system.</text>
</comment>
<dbReference type="SMART" id="SM00382">
    <property type="entry name" value="AAA"/>
    <property type="match status" value="1"/>
</dbReference>
<dbReference type="InterPro" id="IPR015854">
    <property type="entry name" value="ABC_transpr_LolD-like"/>
</dbReference>
<evidence type="ECO:0000313" key="8">
    <source>
        <dbReference type="EMBL" id="RZN63519.1"/>
    </source>
</evidence>
<evidence type="ECO:0000256" key="3">
    <source>
        <dbReference type="ARBA" id="ARBA00022741"/>
    </source>
</evidence>
<evidence type="ECO:0000256" key="1">
    <source>
        <dbReference type="ARBA" id="ARBA00004236"/>
    </source>
</evidence>
<dbReference type="OrthoDB" id="57213at2157"/>
<dbReference type="AlphaFoldDB" id="A0A3R9PH09"/>
<dbReference type="GO" id="GO:0016887">
    <property type="term" value="F:ATP hydrolysis activity"/>
    <property type="evidence" value="ECO:0007669"/>
    <property type="project" value="InterPro"/>
</dbReference>
<keyword evidence="3" id="KW-0547">Nucleotide-binding</keyword>
<evidence type="ECO:0000313" key="10">
    <source>
        <dbReference type="Proteomes" id="UP000316217"/>
    </source>
</evidence>
<keyword evidence="4 7" id="KW-0067">ATP-binding</keyword>
<comment type="subcellular location">
    <subcellularLocation>
        <location evidence="1">Cell membrane</location>
    </subcellularLocation>
</comment>
<dbReference type="InterPro" id="IPR003439">
    <property type="entry name" value="ABC_transporter-like_ATP-bd"/>
</dbReference>
<gene>
    <name evidence="7" type="ORF">D6D85_08790</name>
    <name evidence="8" type="ORF">EF810_00685</name>
</gene>
<dbReference type="InterPro" id="IPR015856">
    <property type="entry name" value="ABC_transpr_CbiO/EcfA_su"/>
</dbReference>
<proteinExistence type="predicted"/>
<protein>
    <submittedName>
        <fullName evidence="7">ABC transporter ATP-binding protein</fullName>
    </submittedName>
</protein>